<feature type="domain" description="Luciferase-like" evidence="2">
    <location>
        <begin position="14"/>
        <end position="242"/>
    </location>
</feature>
<dbReference type="InterPro" id="IPR011251">
    <property type="entry name" value="Luciferase-like_dom"/>
</dbReference>
<dbReference type="InterPro" id="IPR019921">
    <property type="entry name" value="Lucif-like_OxRdtase_Rv2161c"/>
</dbReference>
<dbReference type="OrthoDB" id="5728724at2"/>
<evidence type="ECO:0000256" key="1">
    <source>
        <dbReference type="ARBA" id="ARBA00023002"/>
    </source>
</evidence>
<dbReference type="PANTHER" id="PTHR43244">
    <property type="match status" value="1"/>
</dbReference>
<dbReference type="RefSeq" id="WP_093313149.1">
    <property type="nucleotide sequence ID" value="NZ_FOZG01000001.1"/>
</dbReference>
<dbReference type="Gene3D" id="3.20.20.30">
    <property type="entry name" value="Luciferase-like domain"/>
    <property type="match status" value="1"/>
</dbReference>
<dbReference type="InterPro" id="IPR050564">
    <property type="entry name" value="F420-G6PD/mer"/>
</dbReference>
<keyword evidence="1" id="KW-0560">Oxidoreductase</keyword>
<evidence type="ECO:0000313" key="3">
    <source>
        <dbReference type="EMBL" id="SFR89712.1"/>
    </source>
</evidence>
<dbReference type="PANTHER" id="PTHR43244:SF1">
    <property type="entry name" value="5,10-METHYLENETETRAHYDROMETHANOPTERIN REDUCTASE"/>
    <property type="match status" value="1"/>
</dbReference>
<dbReference type="SUPFAM" id="SSF51679">
    <property type="entry name" value="Bacterial luciferase-like"/>
    <property type="match status" value="1"/>
</dbReference>
<dbReference type="InterPro" id="IPR036661">
    <property type="entry name" value="Luciferase-like_sf"/>
</dbReference>
<organism evidence="3 4">
    <name type="scientific">Sphingomonas jatrophae</name>
    <dbReference type="NCBI Taxonomy" id="1166337"/>
    <lineage>
        <taxon>Bacteria</taxon>
        <taxon>Pseudomonadati</taxon>
        <taxon>Pseudomonadota</taxon>
        <taxon>Alphaproteobacteria</taxon>
        <taxon>Sphingomonadales</taxon>
        <taxon>Sphingomonadaceae</taxon>
        <taxon>Sphingomonas</taxon>
    </lineage>
</organism>
<dbReference type="AlphaFoldDB" id="A0A1I6KEP5"/>
<protein>
    <submittedName>
        <fullName evidence="3">Probable F420-dependent oxidoreductase, Rv2161c family</fullName>
    </submittedName>
</protein>
<gene>
    <name evidence="3" type="ORF">SAMN05192580_1651</name>
</gene>
<accession>A0A1I6KEP5</accession>
<dbReference type="GO" id="GO:0016705">
    <property type="term" value="F:oxidoreductase activity, acting on paired donors, with incorporation or reduction of molecular oxygen"/>
    <property type="evidence" value="ECO:0007669"/>
    <property type="project" value="InterPro"/>
</dbReference>
<reference evidence="3 4" key="1">
    <citation type="submission" date="2016-10" db="EMBL/GenBank/DDBJ databases">
        <authorList>
            <person name="de Groot N.N."/>
        </authorList>
    </citation>
    <scope>NUCLEOTIDE SEQUENCE [LARGE SCALE GENOMIC DNA]</scope>
    <source>
        <strain evidence="3 4">S5-249</strain>
    </source>
</reference>
<dbReference type="NCBIfam" id="TIGR03619">
    <property type="entry name" value="F420_Rv2161c"/>
    <property type="match status" value="1"/>
</dbReference>
<keyword evidence="4" id="KW-1185">Reference proteome</keyword>
<evidence type="ECO:0000313" key="4">
    <source>
        <dbReference type="Proteomes" id="UP000198824"/>
    </source>
</evidence>
<dbReference type="Pfam" id="PF00296">
    <property type="entry name" value="Bac_luciferase"/>
    <property type="match status" value="1"/>
</dbReference>
<name>A0A1I6KEP5_9SPHN</name>
<proteinExistence type="predicted"/>
<evidence type="ECO:0000259" key="2">
    <source>
        <dbReference type="Pfam" id="PF00296"/>
    </source>
</evidence>
<dbReference type="Proteomes" id="UP000198824">
    <property type="component" value="Unassembled WGS sequence"/>
</dbReference>
<dbReference type="EMBL" id="FOZG01000001">
    <property type="protein sequence ID" value="SFR89712.1"/>
    <property type="molecule type" value="Genomic_DNA"/>
</dbReference>
<sequence>MKYWLALMVVPEHDQLIDLARHAEACGFHGVTYADHLIMPTAVDTPYPYSESGEMFWPIEAPWPDPWITLSVLAAHTTTLHLATNIYLAALRDPFTVARAVATASVFSHGRVVCGISAGWLKEEYDAAGIDFASRGRRLDEILAICRRLWAGERFAHTGEHFRFDEVILRPTPPASVPVWAGGMSKPALRRAALNDGWLGLPLGVAENLEIVARLHAIRQEHGLPLDNYRPCISLAEAMTPDAIARLEAGGIGDMVVMPWMPNPWENERFAPEGADLRDVAVKKAAISRFAERVIGA</sequence>
<dbReference type="STRING" id="1166337.SAMN05192580_1651"/>